<dbReference type="Proteomes" id="UP001458880">
    <property type="component" value="Unassembled WGS sequence"/>
</dbReference>
<gene>
    <name evidence="1" type="ORF">QE152_g1258</name>
</gene>
<evidence type="ECO:0000313" key="2">
    <source>
        <dbReference type="Proteomes" id="UP001458880"/>
    </source>
</evidence>
<reference evidence="1 2" key="1">
    <citation type="journal article" date="2024" name="BMC Genomics">
        <title>De novo assembly and annotation of Popillia japonica's genome with initial clues to its potential as an invasive pest.</title>
        <authorList>
            <person name="Cucini C."/>
            <person name="Boschi S."/>
            <person name="Funari R."/>
            <person name="Cardaioli E."/>
            <person name="Iannotti N."/>
            <person name="Marturano G."/>
            <person name="Paoli F."/>
            <person name="Bruttini M."/>
            <person name="Carapelli A."/>
            <person name="Frati F."/>
            <person name="Nardi F."/>
        </authorList>
    </citation>
    <scope>NUCLEOTIDE SEQUENCE [LARGE SCALE GENOMIC DNA]</scope>
    <source>
        <strain evidence="1">DMR45628</strain>
    </source>
</reference>
<accession>A0AAW1NBM4</accession>
<comment type="caution">
    <text evidence="1">The sequence shown here is derived from an EMBL/GenBank/DDBJ whole genome shotgun (WGS) entry which is preliminary data.</text>
</comment>
<keyword evidence="2" id="KW-1185">Reference proteome</keyword>
<organism evidence="1 2">
    <name type="scientific">Popillia japonica</name>
    <name type="common">Japanese beetle</name>
    <dbReference type="NCBI Taxonomy" id="7064"/>
    <lineage>
        <taxon>Eukaryota</taxon>
        <taxon>Metazoa</taxon>
        <taxon>Ecdysozoa</taxon>
        <taxon>Arthropoda</taxon>
        <taxon>Hexapoda</taxon>
        <taxon>Insecta</taxon>
        <taxon>Pterygota</taxon>
        <taxon>Neoptera</taxon>
        <taxon>Endopterygota</taxon>
        <taxon>Coleoptera</taxon>
        <taxon>Polyphaga</taxon>
        <taxon>Scarabaeiformia</taxon>
        <taxon>Scarabaeidae</taxon>
        <taxon>Rutelinae</taxon>
        <taxon>Popillia</taxon>
    </lineage>
</organism>
<name>A0AAW1NBM4_POPJA</name>
<evidence type="ECO:0000313" key="1">
    <source>
        <dbReference type="EMBL" id="KAK9754495.1"/>
    </source>
</evidence>
<dbReference type="EMBL" id="JASPKY010000007">
    <property type="protein sequence ID" value="KAK9754495.1"/>
    <property type="molecule type" value="Genomic_DNA"/>
</dbReference>
<protein>
    <submittedName>
        <fullName evidence="1">Uncharacterized protein</fullName>
    </submittedName>
</protein>
<proteinExistence type="predicted"/>
<sequence>MIWLVLEINGIPHHLIPPLQTRTSYETLSIMNKLEKLTVKKVVLCQTVALINHKNTKSPSRKLIHELKDQPTILLYWIFL</sequence>
<dbReference type="AlphaFoldDB" id="A0AAW1NBM4"/>